<dbReference type="Pfam" id="PF16488">
    <property type="entry name" value="ArgoL2"/>
    <property type="match status" value="1"/>
</dbReference>
<evidence type="ECO:0000313" key="5">
    <source>
        <dbReference type="Proteomes" id="UP000521872"/>
    </source>
</evidence>
<dbReference type="Gene3D" id="1.10.1040.10">
    <property type="entry name" value="N-(1-d-carboxylethyl)-l-norvaline Dehydrogenase, domain 2"/>
    <property type="match status" value="1"/>
</dbReference>
<dbReference type="InterPro" id="IPR036085">
    <property type="entry name" value="PAZ_dom_sf"/>
</dbReference>
<comment type="similarity">
    <text evidence="1">Belongs to the argonaute family.</text>
</comment>
<dbReference type="InterPro" id="IPR013332">
    <property type="entry name" value="KPR_N"/>
</dbReference>
<dbReference type="CDD" id="cd02846">
    <property type="entry name" value="PAZ_argonaute_like"/>
    <property type="match status" value="1"/>
</dbReference>
<comment type="caution">
    <text evidence="4">The sequence shown here is derived from an EMBL/GenBank/DDBJ whole genome shotgun (WGS) entry which is preliminary data.</text>
</comment>
<evidence type="ECO:0000259" key="3">
    <source>
        <dbReference type="PROSITE" id="PS50822"/>
    </source>
</evidence>
<name>A0A8H4QLT4_9AGAR</name>
<evidence type="ECO:0008006" key="6">
    <source>
        <dbReference type="Google" id="ProtNLM"/>
    </source>
</evidence>
<dbReference type="InterPro" id="IPR012337">
    <property type="entry name" value="RNaseH-like_sf"/>
</dbReference>
<dbReference type="InterPro" id="IPR008927">
    <property type="entry name" value="6-PGluconate_DH-like_C_sf"/>
</dbReference>
<dbReference type="PANTHER" id="PTHR22891">
    <property type="entry name" value="EUKARYOTIC TRANSLATION INITIATION FACTOR 2C"/>
    <property type="match status" value="1"/>
</dbReference>
<dbReference type="CDD" id="cd04657">
    <property type="entry name" value="Piwi_ago-like"/>
    <property type="match status" value="1"/>
</dbReference>
<dbReference type="Gene3D" id="3.30.420.10">
    <property type="entry name" value="Ribonuclease H-like superfamily/Ribonuclease H"/>
    <property type="match status" value="1"/>
</dbReference>
<keyword evidence="5" id="KW-1185">Reference proteome</keyword>
<dbReference type="SMART" id="SM01163">
    <property type="entry name" value="DUF1785"/>
    <property type="match status" value="1"/>
</dbReference>
<dbReference type="AlphaFoldDB" id="A0A8H4QLT4"/>
<dbReference type="PROSITE" id="PS50821">
    <property type="entry name" value="PAZ"/>
    <property type="match status" value="1"/>
</dbReference>
<dbReference type="Pfam" id="PF08546">
    <property type="entry name" value="ApbA_C"/>
    <property type="match status" value="1"/>
</dbReference>
<dbReference type="SUPFAM" id="SSF101690">
    <property type="entry name" value="PAZ domain"/>
    <property type="match status" value="1"/>
</dbReference>
<dbReference type="SMART" id="SM00950">
    <property type="entry name" value="Piwi"/>
    <property type="match status" value="1"/>
</dbReference>
<dbReference type="InterPro" id="IPR013752">
    <property type="entry name" value="KPA_reductase"/>
</dbReference>
<dbReference type="InterPro" id="IPR014811">
    <property type="entry name" value="ArgoL1"/>
</dbReference>
<evidence type="ECO:0000259" key="2">
    <source>
        <dbReference type="PROSITE" id="PS50821"/>
    </source>
</evidence>
<dbReference type="Gene3D" id="3.40.50.2300">
    <property type="match status" value="1"/>
</dbReference>
<dbReference type="Gene3D" id="2.170.260.10">
    <property type="entry name" value="paz domain"/>
    <property type="match status" value="1"/>
</dbReference>
<dbReference type="PROSITE" id="PS50822">
    <property type="entry name" value="PIWI"/>
    <property type="match status" value="1"/>
</dbReference>
<dbReference type="Pfam" id="PF16486">
    <property type="entry name" value="ArgoN"/>
    <property type="match status" value="1"/>
</dbReference>
<dbReference type="InterPro" id="IPR045246">
    <property type="entry name" value="Piwi_ago-like"/>
</dbReference>
<accession>A0A8H4QLT4</accession>
<dbReference type="InterPro" id="IPR032472">
    <property type="entry name" value="ArgoL2"/>
</dbReference>
<dbReference type="SUPFAM" id="SSF48179">
    <property type="entry name" value="6-phosphogluconate dehydrogenase C-terminal domain-like"/>
    <property type="match status" value="1"/>
</dbReference>
<dbReference type="GO" id="GO:0003723">
    <property type="term" value="F:RNA binding"/>
    <property type="evidence" value="ECO:0007669"/>
    <property type="project" value="InterPro"/>
</dbReference>
<dbReference type="InterPro" id="IPR003100">
    <property type="entry name" value="PAZ_dom"/>
</dbReference>
<dbReference type="Gene3D" id="3.40.50.720">
    <property type="entry name" value="NAD(P)-binding Rossmann-like Domain"/>
    <property type="match status" value="1"/>
</dbReference>
<dbReference type="InterPro" id="IPR003165">
    <property type="entry name" value="Piwi"/>
</dbReference>
<dbReference type="SUPFAM" id="SSF53098">
    <property type="entry name" value="Ribonuclease H-like"/>
    <property type="match status" value="1"/>
</dbReference>
<organism evidence="4 5">
    <name type="scientific">Agrocybe pediades</name>
    <dbReference type="NCBI Taxonomy" id="84607"/>
    <lineage>
        <taxon>Eukaryota</taxon>
        <taxon>Fungi</taxon>
        <taxon>Dikarya</taxon>
        <taxon>Basidiomycota</taxon>
        <taxon>Agaricomycotina</taxon>
        <taxon>Agaricomycetes</taxon>
        <taxon>Agaricomycetidae</taxon>
        <taxon>Agaricales</taxon>
        <taxon>Agaricineae</taxon>
        <taxon>Strophariaceae</taxon>
        <taxon>Agrocybe</taxon>
    </lineage>
</organism>
<proteinExistence type="inferred from homology"/>
<evidence type="ECO:0000256" key="1">
    <source>
        <dbReference type="RuleBase" id="RU361178"/>
    </source>
</evidence>
<dbReference type="Pfam" id="PF02171">
    <property type="entry name" value="Piwi"/>
    <property type="match status" value="1"/>
</dbReference>
<dbReference type="SMART" id="SM00949">
    <property type="entry name" value="PAZ"/>
    <property type="match status" value="1"/>
</dbReference>
<dbReference type="Pfam" id="PF02558">
    <property type="entry name" value="ApbA"/>
    <property type="match status" value="1"/>
</dbReference>
<sequence>MSAPVKEVLLVGFGAVGAIYSFILKRSGLARVTAVARSNYNIVKAFGFRRSLLEQGMHFQSRKYGEIKGWRPDRLCRTVAEASDQPYSYVVLTTKAVPDVIKTPQILAPLLSNEYNEKFSQPTYVLLQNGLNVEVDLYNAIKTLNKGEPNIISTALWIGANLLSPNVVEHNDFDRLALGVYRHKDRTTTVNSPEEAALLSDVGKIFETGGTTVTILPEIQRMKFNKNFWNVAFSSFSTLTQYTLPAIFRPPPTDDSSYEPFVSANTANLISTYTIPAISETLDELVLLARALGYPDSPDGIPSSLSASVLKATWDIHAKPDSSHVPSMLLDARKGQPLEVEAILGEVVRMAKEHNVIFQPPSGAPAVIDARLDGSDDELVRAMSRMQVSAEMPSRPGFGTAGKAITLRANFFPVKFSKGTVFEYDISIAPTAGTAIRRVKRRIFELAEQSPEWQSYGLAGAVAHDHSAKLIASKKLPQPLSIRVPFYEKDEAPTANGKEYTLTITFIQNIDLSAVTEYLRGNPQYRDYDILPILSTLNIVLAAFPNRSDGPGVMVGRNRFFFPTAAQPFNLGGGLEAWKGFYSSVRPSHNQLMVNVNACTTAFYKEGNLATAMEEFRQSSFGARPSAFVRGVRIRVTHLAYKKTVKAASSMNAHQHKFFVEEFKKELSVAEYFKQKYKIVLKRPDLPLVDVGGQKSNLLPPELCYILPNQSFKGKLTDEHTAEMIKFAALPPNQNAQSIVGPGLTELGFRPNASPELRSFGVSIGNDMAVVPGRILPKPGIKYGQGAPDVDARASWNLRSVKFAKGAQFPKWAVLVIKDGNRGEFASPQDPELRSTLQGFSSMCATSGMTLAPGQPQIVFAPLTPKNFSDPTRQTAVTEIRNVLLQAFANPANRPSLLLVILSNGDKHVYSGIKHLCDVSLDVHTVCVHSTKIRNERGQLQYFANVALKFNMKLGGVNHTVNSQSMTELGKVPTMVVGIDVTHPGPGSVKGTPSIAAVVASCERSFAQFPASMEIQESKKEMVTNLHQMMLERLTLFSKKNGILPKRIIVYRDGVSEGQFNQVVDQELPLIRKACQRFQNYEPLITIIICGKRHHTRFYPTNQGDADQNGNPLAGTVVDRGVTAVYNFDFFLQAHGGLQGTTKPTHYYVVYDQNKFQADQLQQLTNSFSYLFARATKAVSLASPAYYADLACERGRCYLHKLLQGLSSSGGSASTGNEEAVIQEAKQMWGKGVAGNNLKDSMYYL</sequence>
<feature type="domain" description="PAZ" evidence="2">
    <location>
        <begin position="611"/>
        <end position="708"/>
    </location>
</feature>
<dbReference type="InterPro" id="IPR013328">
    <property type="entry name" value="6PGD_dom2"/>
</dbReference>
<dbReference type="EMBL" id="JAACJL010000046">
    <property type="protein sequence ID" value="KAF4613313.1"/>
    <property type="molecule type" value="Genomic_DNA"/>
</dbReference>
<reference evidence="4 5" key="1">
    <citation type="submission" date="2019-12" db="EMBL/GenBank/DDBJ databases">
        <authorList>
            <person name="Floudas D."/>
            <person name="Bentzer J."/>
            <person name="Ahren D."/>
            <person name="Johansson T."/>
            <person name="Persson P."/>
            <person name="Tunlid A."/>
        </authorList>
    </citation>
    <scope>NUCLEOTIDE SEQUENCE [LARGE SCALE GENOMIC DNA]</scope>
    <source>
        <strain evidence="4 5">CBS 102.39</strain>
    </source>
</reference>
<evidence type="ECO:0000313" key="4">
    <source>
        <dbReference type="EMBL" id="KAF4613313.1"/>
    </source>
</evidence>
<protein>
    <recommendedName>
        <fullName evidence="6">Piwi-domain-containing protein</fullName>
    </recommendedName>
</protein>
<dbReference type="Pfam" id="PF02170">
    <property type="entry name" value="PAZ"/>
    <property type="match status" value="1"/>
</dbReference>
<gene>
    <name evidence="4" type="ORF">D9613_011033</name>
</gene>
<dbReference type="Proteomes" id="UP000521872">
    <property type="component" value="Unassembled WGS sequence"/>
</dbReference>
<dbReference type="Pfam" id="PF08699">
    <property type="entry name" value="ArgoL1"/>
    <property type="match status" value="1"/>
</dbReference>
<feature type="domain" description="Piwi" evidence="3">
    <location>
        <begin position="897"/>
        <end position="1200"/>
    </location>
</feature>
<dbReference type="InterPro" id="IPR032474">
    <property type="entry name" value="Argonaute_N"/>
</dbReference>
<dbReference type="InterPro" id="IPR036397">
    <property type="entry name" value="RNaseH_sf"/>
</dbReference>